<reference evidence="2" key="1">
    <citation type="submission" date="2015-03" db="EMBL/GenBank/DDBJ databases">
        <authorList>
            <consortium name="Pathogen Informatics"/>
        </authorList>
    </citation>
    <scope>NUCLEOTIDE SEQUENCE [LARGE SCALE GENOMIC DNA]</scope>
    <source>
        <strain evidence="2">A125KOH2</strain>
    </source>
</reference>
<accession>A0A0T9Q9Q7</accession>
<protein>
    <submittedName>
        <fullName evidence="1">Uncharacterized protein</fullName>
    </submittedName>
</protein>
<dbReference type="Proteomes" id="UP000045840">
    <property type="component" value="Unassembled WGS sequence"/>
</dbReference>
<dbReference type="EMBL" id="CQAZ01000024">
    <property type="protein sequence ID" value="CNI00706.1"/>
    <property type="molecule type" value="Genomic_DNA"/>
</dbReference>
<organism evidence="1 2">
    <name type="scientific">Yersinia pekkanenii</name>
    <dbReference type="NCBI Taxonomy" id="1288385"/>
    <lineage>
        <taxon>Bacteria</taxon>
        <taxon>Pseudomonadati</taxon>
        <taxon>Pseudomonadota</taxon>
        <taxon>Gammaproteobacteria</taxon>
        <taxon>Enterobacterales</taxon>
        <taxon>Yersiniaceae</taxon>
        <taxon>Yersinia</taxon>
    </lineage>
</organism>
<gene>
    <name evidence="1" type="ORF">ERS008529_02779</name>
</gene>
<proteinExistence type="predicted"/>
<sequence length="120" mass="11800">MGGAQVAAVTVENDGSGGDVKWTAAYIGSNGGGTGEGTSGQGGGIDAVATLSGGSHAAQRGIKGYSLTGDRIIAAVPQGKGDHRGIAAIGLNSEWGGFQSGVGGAQFLRINLNKCCRPIR</sequence>
<evidence type="ECO:0000313" key="2">
    <source>
        <dbReference type="Proteomes" id="UP000045840"/>
    </source>
</evidence>
<evidence type="ECO:0000313" key="1">
    <source>
        <dbReference type="EMBL" id="CNI00706.1"/>
    </source>
</evidence>
<dbReference type="AlphaFoldDB" id="A0A0T9Q9Q7"/>
<name>A0A0T9Q9Q7_9GAMM</name>